<reference evidence="2 3" key="1">
    <citation type="submission" date="2016-01" db="EMBL/GenBank/DDBJ databases">
        <title>The new phylogeny of the genus Mycobacterium.</title>
        <authorList>
            <person name="Tarcisio F."/>
            <person name="Conor M."/>
            <person name="Antonella G."/>
            <person name="Elisabetta G."/>
            <person name="Giulia F.S."/>
            <person name="Sara T."/>
            <person name="Anna F."/>
            <person name="Clotilde B."/>
            <person name="Roberto B."/>
            <person name="Veronica D.S."/>
            <person name="Fabio R."/>
            <person name="Monica P."/>
            <person name="Olivier J."/>
            <person name="Enrico T."/>
            <person name="Nicola S."/>
        </authorList>
    </citation>
    <scope>NUCLEOTIDE SEQUENCE [LARGE SCALE GENOMIC DNA]</scope>
    <source>
        <strain evidence="2 3">DSM 44572</strain>
    </source>
</reference>
<sequence length="402" mass="44443">MATTAATGTTNLRSTGADAQLSAPLREPHRMVPVKWWAALGAMILAFIAYVLIKWVTGPFFKRVPTGPMDPPTYMKVAMVVFQAVSIPVGIGLIGWFVLRPIIRQRRLTLDGMLVLAFSTLWFQDPLSAYGGHWFTYNSWPINYGSWVHGVPGWLSNGKPGAMLVEPILIMPGLYVYVFVITMFLGAAVMRRAKVRWPRIGTVGLIGVCFVAMVAFDIILEGVIFMPLGIWEYPGGRGFAIFNATYHAFPLNEVVTVSATFTAVACLRYFRNDRGQTLVERGTERLRTSERTQQVVRALAVLAGVHMALFLTYNVPNYWVGTHSKEWQRDLVDRSYFTDGLCGGGTDRACPGPGIPLSRNDNTDSGKGSVYITPDGKAVIPPHTRLPARYPFHRSNEAAPQG</sequence>
<dbReference type="OrthoDB" id="9066067at2"/>
<dbReference type="InterPro" id="IPR033459">
    <property type="entry name" value="AveC-like"/>
</dbReference>
<dbReference type="EMBL" id="LQPJ01000107">
    <property type="protein sequence ID" value="ORW23597.1"/>
    <property type="molecule type" value="Genomic_DNA"/>
</dbReference>
<protein>
    <recommendedName>
        <fullName evidence="4">DUF5135 domain-containing protein</fullName>
    </recommendedName>
</protein>
<name>A0A1X1ZJR0_9MYCO</name>
<gene>
    <name evidence="2" type="ORF">AWC19_11000</name>
</gene>
<keyword evidence="1" id="KW-0472">Membrane</keyword>
<feature type="transmembrane region" description="Helical" evidence="1">
    <location>
        <begin position="251"/>
        <end position="270"/>
    </location>
</feature>
<feature type="transmembrane region" description="Helical" evidence="1">
    <location>
        <begin position="77"/>
        <end position="99"/>
    </location>
</feature>
<comment type="caution">
    <text evidence="2">The sequence shown here is derived from an EMBL/GenBank/DDBJ whole genome shotgun (WGS) entry which is preliminary data.</text>
</comment>
<evidence type="ECO:0000256" key="1">
    <source>
        <dbReference type="SAM" id="Phobius"/>
    </source>
</evidence>
<keyword evidence="1" id="KW-0812">Transmembrane</keyword>
<organism evidence="2 3">
    <name type="scientific">Mycobacterium palustre</name>
    <dbReference type="NCBI Taxonomy" id="153971"/>
    <lineage>
        <taxon>Bacteria</taxon>
        <taxon>Bacillati</taxon>
        <taxon>Actinomycetota</taxon>
        <taxon>Actinomycetes</taxon>
        <taxon>Mycobacteriales</taxon>
        <taxon>Mycobacteriaceae</taxon>
        <taxon>Mycobacterium</taxon>
        <taxon>Mycobacterium simiae complex</taxon>
    </lineage>
</organism>
<feature type="transmembrane region" description="Helical" evidence="1">
    <location>
        <begin position="108"/>
        <end position="124"/>
    </location>
</feature>
<feature type="transmembrane region" description="Helical" evidence="1">
    <location>
        <begin position="36"/>
        <end position="57"/>
    </location>
</feature>
<proteinExistence type="predicted"/>
<feature type="transmembrane region" description="Helical" evidence="1">
    <location>
        <begin position="202"/>
        <end position="231"/>
    </location>
</feature>
<evidence type="ECO:0008006" key="4">
    <source>
        <dbReference type="Google" id="ProtNLM"/>
    </source>
</evidence>
<feature type="transmembrane region" description="Helical" evidence="1">
    <location>
        <begin position="168"/>
        <end position="190"/>
    </location>
</feature>
<dbReference type="Proteomes" id="UP000193529">
    <property type="component" value="Unassembled WGS sequence"/>
</dbReference>
<feature type="transmembrane region" description="Helical" evidence="1">
    <location>
        <begin position="295"/>
        <end position="315"/>
    </location>
</feature>
<dbReference type="RefSeq" id="WP_085078960.1">
    <property type="nucleotide sequence ID" value="NZ_JACKRZ010000369.1"/>
</dbReference>
<accession>A0A1X1ZJR0</accession>
<evidence type="ECO:0000313" key="3">
    <source>
        <dbReference type="Proteomes" id="UP000193529"/>
    </source>
</evidence>
<keyword evidence="1" id="KW-1133">Transmembrane helix</keyword>
<keyword evidence="3" id="KW-1185">Reference proteome</keyword>
<dbReference type="Pfam" id="PF17198">
    <property type="entry name" value="AveC_like"/>
    <property type="match status" value="1"/>
</dbReference>
<evidence type="ECO:0000313" key="2">
    <source>
        <dbReference type="EMBL" id="ORW23597.1"/>
    </source>
</evidence>
<dbReference type="AlphaFoldDB" id="A0A1X1ZJR0"/>
<dbReference type="STRING" id="153971.AWC19_11000"/>